<dbReference type="GO" id="GO:0005783">
    <property type="term" value="C:endoplasmic reticulum"/>
    <property type="evidence" value="ECO:0007669"/>
    <property type="project" value="TreeGrafter"/>
</dbReference>
<dbReference type="InterPro" id="IPR051063">
    <property type="entry name" value="PDI"/>
</dbReference>
<feature type="non-terminal residue" evidence="5">
    <location>
        <position position="160"/>
    </location>
</feature>
<dbReference type="Gene3D" id="3.40.30.10">
    <property type="entry name" value="Glutaredoxin"/>
    <property type="match status" value="1"/>
</dbReference>
<dbReference type="PANTHER" id="PTHR45672:SF3">
    <property type="entry name" value="THIOREDOXIN DOMAIN-CONTAINING PROTEIN 5"/>
    <property type="match status" value="1"/>
</dbReference>
<feature type="domain" description="Thioredoxin" evidence="4">
    <location>
        <begin position="1"/>
        <end position="114"/>
    </location>
</feature>
<organism evidence="5">
    <name type="scientific">Trepomonas sp. PC1</name>
    <dbReference type="NCBI Taxonomy" id="1076344"/>
    <lineage>
        <taxon>Eukaryota</taxon>
        <taxon>Metamonada</taxon>
        <taxon>Diplomonadida</taxon>
        <taxon>Hexamitidae</taxon>
        <taxon>Hexamitinae</taxon>
        <taxon>Trepomonas</taxon>
    </lineage>
</organism>
<evidence type="ECO:0000259" key="4">
    <source>
        <dbReference type="PROSITE" id="PS51352"/>
    </source>
</evidence>
<name>A0A146K5X4_9EUKA</name>
<dbReference type="GO" id="GO:0003756">
    <property type="term" value="F:protein disulfide isomerase activity"/>
    <property type="evidence" value="ECO:0007669"/>
    <property type="project" value="TreeGrafter"/>
</dbReference>
<dbReference type="InterPro" id="IPR036249">
    <property type="entry name" value="Thioredoxin-like_sf"/>
</dbReference>
<keyword evidence="2" id="KW-0732">Signal</keyword>
<evidence type="ECO:0000256" key="2">
    <source>
        <dbReference type="ARBA" id="ARBA00022729"/>
    </source>
</evidence>
<dbReference type="InterPro" id="IPR013766">
    <property type="entry name" value="Thioredoxin_domain"/>
</dbReference>
<dbReference type="AlphaFoldDB" id="A0A146K5X4"/>
<dbReference type="SUPFAM" id="SSF52833">
    <property type="entry name" value="Thioredoxin-like"/>
    <property type="match status" value="1"/>
</dbReference>
<keyword evidence="3" id="KW-1133">Transmembrane helix</keyword>
<dbReference type="Pfam" id="PF00085">
    <property type="entry name" value="Thioredoxin"/>
    <property type="match status" value="1"/>
</dbReference>
<dbReference type="PROSITE" id="PS51352">
    <property type="entry name" value="THIOREDOXIN_2"/>
    <property type="match status" value="1"/>
</dbReference>
<comment type="similarity">
    <text evidence="1">Belongs to the protein disulfide isomerase family.</text>
</comment>
<reference evidence="5" key="1">
    <citation type="submission" date="2015-07" db="EMBL/GenBank/DDBJ databases">
        <title>Adaptation to a free-living lifestyle via gene acquisitions in the diplomonad Trepomonas sp. PC1.</title>
        <authorList>
            <person name="Xu F."/>
            <person name="Jerlstrom-Hultqvist J."/>
            <person name="Kolisko M."/>
            <person name="Simpson A.G.B."/>
            <person name="Roger A.J."/>
            <person name="Svard S.G."/>
            <person name="Andersson J.O."/>
        </authorList>
    </citation>
    <scope>NUCLEOTIDE SEQUENCE</scope>
    <source>
        <strain evidence="5">PC1</strain>
    </source>
</reference>
<keyword evidence="3" id="KW-0472">Membrane</keyword>
<proteinExistence type="inferred from homology"/>
<gene>
    <name evidence="5" type="ORF">TPC1_15833</name>
</gene>
<keyword evidence="3" id="KW-0812">Transmembrane</keyword>
<dbReference type="PANTHER" id="PTHR45672">
    <property type="entry name" value="PROTEIN DISULFIDE-ISOMERASE C17H9.14C-RELATED"/>
    <property type="match status" value="1"/>
</dbReference>
<dbReference type="CDD" id="cd02961">
    <property type="entry name" value="PDI_a_family"/>
    <property type="match status" value="1"/>
</dbReference>
<dbReference type="GO" id="GO:0006457">
    <property type="term" value="P:protein folding"/>
    <property type="evidence" value="ECO:0007669"/>
    <property type="project" value="TreeGrafter"/>
</dbReference>
<dbReference type="EMBL" id="GDID01004326">
    <property type="protein sequence ID" value="JAP92280.1"/>
    <property type="molecule type" value="Transcribed_RNA"/>
</dbReference>
<evidence type="ECO:0000256" key="1">
    <source>
        <dbReference type="ARBA" id="ARBA00006347"/>
    </source>
</evidence>
<evidence type="ECO:0000313" key="5">
    <source>
        <dbReference type="EMBL" id="JAP92280.1"/>
    </source>
</evidence>
<evidence type="ECO:0000256" key="3">
    <source>
        <dbReference type="SAM" id="Phobius"/>
    </source>
</evidence>
<feature type="transmembrane region" description="Helical" evidence="3">
    <location>
        <begin position="128"/>
        <end position="150"/>
    </location>
</feature>
<accession>A0A146K5X4</accession>
<sequence>MQFLIYSSVQQITEVETEEQLKYVQVVKFYASWCKHCQDFEPLFIQISEMFPNLRFGQVNCAMQKDICKPFNLSGIPAVKILENGQETASFKKIRTARKLSEFVSLHFSQSVEEPEEQQIPSIHRVMLPMYLLIGFVVVVAGVLIVSICMDKDESKDNNG</sequence>
<protein>
    <submittedName>
        <fullName evidence="5">Thioredoxin domain-containing protein</fullName>
    </submittedName>
</protein>